<name>A0A7Y9L9R8_9ACTN</name>
<dbReference type="AlphaFoldDB" id="A0A7Y9L9R8"/>
<sequence length="141" mass="15166">MIDHAAGRAKLAEICRLAVDGVTVDGQAVTVYESAIDAQPTFPLIAIGLPRWTPNVGPCMDRSQIPIAVVVKQPGGDASHQQDELERIWQLVVAALTAAFGADQNLGGLCHWSEIERSLPGQFRLQGHEYPAQTILTNLDG</sequence>
<protein>
    <recommendedName>
        <fullName evidence="3">DUF3168 domain-containing protein</fullName>
    </recommendedName>
</protein>
<dbReference type="Proteomes" id="UP000569914">
    <property type="component" value="Unassembled WGS sequence"/>
</dbReference>
<comment type="caution">
    <text evidence="1">The sequence shown here is derived from an EMBL/GenBank/DDBJ whole genome shotgun (WGS) entry which is preliminary data.</text>
</comment>
<evidence type="ECO:0008006" key="3">
    <source>
        <dbReference type="Google" id="ProtNLM"/>
    </source>
</evidence>
<organism evidence="1 2">
    <name type="scientific">Microlunatus parietis</name>
    <dbReference type="NCBI Taxonomy" id="682979"/>
    <lineage>
        <taxon>Bacteria</taxon>
        <taxon>Bacillati</taxon>
        <taxon>Actinomycetota</taxon>
        <taxon>Actinomycetes</taxon>
        <taxon>Propionibacteriales</taxon>
        <taxon>Propionibacteriaceae</taxon>
        <taxon>Microlunatus</taxon>
    </lineage>
</organism>
<gene>
    <name evidence="1" type="ORF">BKA15_000194</name>
</gene>
<reference evidence="1 2" key="1">
    <citation type="submission" date="2020-07" db="EMBL/GenBank/DDBJ databases">
        <title>Sequencing the genomes of 1000 actinobacteria strains.</title>
        <authorList>
            <person name="Klenk H.-P."/>
        </authorList>
    </citation>
    <scope>NUCLEOTIDE SEQUENCE [LARGE SCALE GENOMIC DNA]</scope>
    <source>
        <strain evidence="1 2">DSM 22083</strain>
    </source>
</reference>
<evidence type="ECO:0000313" key="1">
    <source>
        <dbReference type="EMBL" id="NYE68865.1"/>
    </source>
</evidence>
<dbReference type="RefSeq" id="WP_179747734.1">
    <property type="nucleotide sequence ID" value="NZ_JACCBU010000001.1"/>
</dbReference>
<evidence type="ECO:0000313" key="2">
    <source>
        <dbReference type="Proteomes" id="UP000569914"/>
    </source>
</evidence>
<proteinExistence type="predicted"/>
<keyword evidence="2" id="KW-1185">Reference proteome</keyword>
<dbReference type="EMBL" id="JACCBU010000001">
    <property type="protein sequence ID" value="NYE68865.1"/>
    <property type="molecule type" value="Genomic_DNA"/>
</dbReference>
<accession>A0A7Y9L9R8</accession>